<dbReference type="SUPFAM" id="SSF103473">
    <property type="entry name" value="MFS general substrate transporter"/>
    <property type="match status" value="1"/>
</dbReference>
<feature type="domain" description="Major facilitator superfamily (MFS) profile" evidence="6">
    <location>
        <begin position="199"/>
        <end position="421"/>
    </location>
</feature>
<feature type="transmembrane region" description="Helical" evidence="5">
    <location>
        <begin position="230"/>
        <end position="253"/>
    </location>
</feature>
<accession>A0ABU3V9X5</accession>
<feature type="transmembrane region" description="Helical" evidence="5">
    <location>
        <begin position="355"/>
        <end position="373"/>
    </location>
</feature>
<keyword evidence="1 5" id="KW-0812">Transmembrane</keyword>
<feature type="transmembrane region" description="Helical" evidence="5">
    <location>
        <begin position="37"/>
        <end position="61"/>
    </location>
</feature>
<keyword evidence="8" id="KW-1185">Reference proteome</keyword>
<evidence type="ECO:0000256" key="1">
    <source>
        <dbReference type="ARBA" id="ARBA00022692"/>
    </source>
</evidence>
<dbReference type="PANTHER" id="PTHR23521:SF3">
    <property type="entry name" value="MFS TRANSPORTER"/>
    <property type="match status" value="1"/>
</dbReference>
<name>A0ABU3V9X5_9RHOB</name>
<dbReference type="InterPro" id="IPR036259">
    <property type="entry name" value="MFS_trans_sf"/>
</dbReference>
<evidence type="ECO:0000256" key="3">
    <source>
        <dbReference type="ARBA" id="ARBA00023136"/>
    </source>
</evidence>
<feature type="transmembrane region" description="Helical" evidence="5">
    <location>
        <begin position="265"/>
        <end position="283"/>
    </location>
</feature>
<dbReference type="PANTHER" id="PTHR23521">
    <property type="entry name" value="TRANSPORTER MFS SUPERFAMILY"/>
    <property type="match status" value="1"/>
</dbReference>
<proteinExistence type="predicted"/>
<evidence type="ECO:0000256" key="2">
    <source>
        <dbReference type="ARBA" id="ARBA00022989"/>
    </source>
</evidence>
<dbReference type="Gene3D" id="1.20.1250.20">
    <property type="entry name" value="MFS general substrate transporter like domains"/>
    <property type="match status" value="2"/>
</dbReference>
<evidence type="ECO:0000313" key="8">
    <source>
        <dbReference type="Proteomes" id="UP001255416"/>
    </source>
</evidence>
<dbReference type="Pfam" id="PF07690">
    <property type="entry name" value="MFS_1"/>
    <property type="match status" value="1"/>
</dbReference>
<feature type="transmembrane region" description="Helical" evidence="5">
    <location>
        <begin position="289"/>
        <end position="309"/>
    </location>
</feature>
<evidence type="ECO:0000313" key="7">
    <source>
        <dbReference type="EMBL" id="MDU9002830.1"/>
    </source>
</evidence>
<feature type="transmembrane region" description="Helical" evidence="5">
    <location>
        <begin position="73"/>
        <end position="92"/>
    </location>
</feature>
<dbReference type="Proteomes" id="UP001255416">
    <property type="component" value="Unassembled WGS sequence"/>
</dbReference>
<keyword evidence="3 5" id="KW-0472">Membrane</keyword>
<evidence type="ECO:0000256" key="5">
    <source>
        <dbReference type="SAM" id="Phobius"/>
    </source>
</evidence>
<feature type="transmembrane region" description="Helical" evidence="5">
    <location>
        <begin position="131"/>
        <end position="152"/>
    </location>
</feature>
<dbReference type="EMBL" id="JASMWN010000002">
    <property type="protein sequence ID" value="MDU9002830.1"/>
    <property type="molecule type" value="Genomic_DNA"/>
</dbReference>
<evidence type="ECO:0000259" key="6">
    <source>
        <dbReference type="PROSITE" id="PS50850"/>
    </source>
</evidence>
<organism evidence="7 8">
    <name type="scientific">Sedimentitalea todarodis</name>
    <dbReference type="NCBI Taxonomy" id="1631240"/>
    <lineage>
        <taxon>Bacteria</taxon>
        <taxon>Pseudomonadati</taxon>
        <taxon>Pseudomonadota</taxon>
        <taxon>Alphaproteobacteria</taxon>
        <taxon>Rhodobacterales</taxon>
        <taxon>Paracoccaceae</taxon>
        <taxon>Sedimentitalea</taxon>
    </lineage>
</organism>
<feature type="transmembrane region" description="Helical" evidence="5">
    <location>
        <begin position="158"/>
        <end position="181"/>
    </location>
</feature>
<dbReference type="InterPro" id="IPR020846">
    <property type="entry name" value="MFS_dom"/>
</dbReference>
<dbReference type="InterPro" id="IPR011701">
    <property type="entry name" value="MFS"/>
</dbReference>
<keyword evidence="2 5" id="KW-1133">Transmembrane helix</keyword>
<feature type="transmembrane region" description="Helical" evidence="5">
    <location>
        <begin position="98"/>
        <end position="119"/>
    </location>
</feature>
<evidence type="ECO:0000256" key="4">
    <source>
        <dbReference type="SAM" id="MobiDB-lite"/>
    </source>
</evidence>
<dbReference type="CDD" id="cd17477">
    <property type="entry name" value="MFS_YcaD_like"/>
    <property type="match status" value="1"/>
</dbReference>
<sequence length="421" mass="44096">MFRHILPISALLLGSALLVLAGGINTLILPVRGSHEGFSSFSLGLLGTGWAVGYIAGCLLTPKLVAKVGHIRAFGALCSLCAVAVLGSLILMSPWTWIPLRGLSGFCFAGTAMIVESWLGERATAANRGKVFGFYTMINLGATTAGQMMLTLGDTTGYLFFVVAAMVYSFALIPTAISSTTTPKPLVSVRLDIRGLWRNSPVAVVAVMMIGVSNSAFGTLAAVYADRIGLVLATIALFTSLPILAGAAAQIPVGALSDRMDRRKVLVGISVVAICADLAFVLLHPQDATTNLIIAAVLGAAIYAMYPVIVAHANDHAAPDSYIQTSGGLLLLYGVGGIVGPLVAGFGMTNLNVSALFMTTMLAHTLIIVFTLWRMTQRPEVAIADKVDFAMSPLARSSTPETAAFAKPDDEERPVTPELGQ</sequence>
<comment type="caution">
    <text evidence="7">The sequence shown here is derived from an EMBL/GenBank/DDBJ whole genome shotgun (WGS) entry which is preliminary data.</text>
</comment>
<feature type="transmembrane region" description="Helical" evidence="5">
    <location>
        <begin position="330"/>
        <end position="349"/>
    </location>
</feature>
<dbReference type="RefSeq" id="WP_316773239.1">
    <property type="nucleotide sequence ID" value="NZ_JASMWN010000002.1"/>
</dbReference>
<gene>
    <name evidence="7" type="ORF">QO231_03050</name>
</gene>
<dbReference type="InterPro" id="IPR047200">
    <property type="entry name" value="MFS_YcaD-like"/>
</dbReference>
<feature type="region of interest" description="Disordered" evidence="4">
    <location>
        <begin position="396"/>
        <end position="421"/>
    </location>
</feature>
<feature type="transmembrane region" description="Helical" evidence="5">
    <location>
        <begin position="202"/>
        <end position="224"/>
    </location>
</feature>
<reference evidence="8" key="1">
    <citation type="submission" date="2023-05" db="EMBL/GenBank/DDBJ databases">
        <title>Sedimentitalea sp. nov. JM2-8.</title>
        <authorList>
            <person name="Huang J."/>
        </authorList>
    </citation>
    <scope>NUCLEOTIDE SEQUENCE [LARGE SCALE GENOMIC DNA]</scope>
    <source>
        <strain evidence="8">KHS03</strain>
    </source>
</reference>
<dbReference type="PROSITE" id="PS50850">
    <property type="entry name" value="MFS"/>
    <property type="match status" value="1"/>
</dbReference>
<protein>
    <submittedName>
        <fullName evidence="7">MFS transporter</fullName>
    </submittedName>
</protein>